<dbReference type="AlphaFoldDB" id="A0A9P0AW38"/>
<dbReference type="GO" id="GO:0008270">
    <property type="term" value="F:zinc ion binding"/>
    <property type="evidence" value="ECO:0007669"/>
    <property type="project" value="UniProtKB-KW"/>
</dbReference>
<evidence type="ECO:0000256" key="3">
    <source>
        <dbReference type="ARBA" id="ARBA00022771"/>
    </source>
</evidence>
<keyword evidence="3 5" id="KW-0863">Zinc-finger</keyword>
<evidence type="ECO:0000256" key="5">
    <source>
        <dbReference type="PROSITE-ProRule" id="PRU00042"/>
    </source>
</evidence>
<dbReference type="InterPro" id="IPR013087">
    <property type="entry name" value="Znf_C2H2_type"/>
</dbReference>
<reference evidence="8" key="1">
    <citation type="submission" date="2021-12" db="EMBL/GenBank/DDBJ databases">
        <authorList>
            <person name="King R."/>
        </authorList>
    </citation>
    <scope>NUCLEOTIDE SEQUENCE</scope>
</reference>
<feature type="region of interest" description="Disordered" evidence="6">
    <location>
        <begin position="66"/>
        <end position="94"/>
    </location>
</feature>
<dbReference type="PANTHER" id="PTHR24379:SF121">
    <property type="entry name" value="C2H2-TYPE DOMAIN-CONTAINING PROTEIN"/>
    <property type="match status" value="1"/>
</dbReference>
<keyword evidence="1" id="KW-0479">Metal-binding</keyword>
<dbReference type="SUPFAM" id="SSF57667">
    <property type="entry name" value="beta-beta-alpha zinc fingers"/>
    <property type="match status" value="1"/>
</dbReference>
<evidence type="ECO:0000256" key="4">
    <source>
        <dbReference type="ARBA" id="ARBA00022833"/>
    </source>
</evidence>
<dbReference type="PROSITE" id="PS50157">
    <property type="entry name" value="ZINC_FINGER_C2H2_2"/>
    <property type="match status" value="3"/>
</dbReference>
<sequence>MEHVVVKKEVDDEFNGDILMNYDKPSTSADQEMPSTSGIAIKEELEDDERYIITLPQRYLNIPAHNFGSKINDSDEGSDNSDDGDKSEDLPCNVKEEGMHSDFSEEYDKHFSLFLNKDSEEKDEDEAMPDTKIEVEYHGIQYNESGTDSEVVNKETLAKIVSPNAGKEIEKNPEPRNDDNFDCIDKEKMFKCDICSKKYQSRISLFQHKKYVHPKHELEKMKCNECEYVTVNKSSLKKHLKIHDKKTYLKCHFCQYIAAQLSTLNAHIISKHKLENKGENEIKITSKIHQCTKCSYSTVFKSRYDNHVKVCLNLKNVKWFKCHKCHYRTIRNYDLIKHGKTHNTTKELQCLFCKHQCNRKISLDHHILSKHSSLLNESNINLITSKVYYCQHCKYKTTLANDLKKHSNHNH</sequence>
<dbReference type="Gene3D" id="3.30.160.60">
    <property type="entry name" value="Classic Zinc Finger"/>
    <property type="match status" value="2"/>
</dbReference>
<accession>A0A9P0AW38</accession>
<dbReference type="SMART" id="SM00355">
    <property type="entry name" value="ZnF_C2H2"/>
    <property type="match status" value="7"/>
</dbReference>
<keyword evidence="4" id="KW-0862">Zinc</keyword>
<evidence type="ECO:0000313" key="8">
    <source>
        <dbReference type="EMBL" id="CAH0549793.1"/>
    </source>
</evidence>
<dbReference type="OrthoDB" id="3561125at2759"/>
<dbReference type="Proteomes" id="UP001154078">
    <property type="component" value="Chromosome 11"/>
</dbReference>
<evidence type="ECO:0000256" key="6">
    <source>
        <dbReference type="SAM" id="MobiDB-lite"/>
    </source>
</evidence>
<keyword evidence="9" id="KW-1185">Reference proteome</keyword>
<name>A0A9P0AW38_BRAAE</name>
<evidence type="ECO:0000256" key="2">
    <source>
        <dbReference type="ARBA" id="ARBA00022737"/>
    </source>
</evidence>
<evidence type="ECO:0000259" key="7">
    <source>
        <dbReference type="PROSITE" id="PS50157"/>
    </source>
</evidence>
<proteinExistence type="predicted"/>
<dbReference type="InterPro" id="IPR036236">
    <property type="entry name" value="Znf_C2H2_sf"/>
</dbReference>
<feature type="domain" description="C2H2-type" evidence="7">
    <location>
        <begin position="320"/>
        <end position="347"/>
    </location>
</feature>
<feature type="compositionally biased region" description="Basic and acidic residues" evidence="6">
    <location>
        <begin position="83"/>
        <end position="94"/>
    </location>
</feature>
<dbReference type="EMBL" id="OV121142">
    <property type="protein sequence ID" value="CAH0549793.1"/>
    <property type="molecule type" value="Genomic_DNA"/>
</dbReference>
<feature type="domain" description="C2H2-type" evidence="7">
    <location>
        <begin position="221"/>
        <end position="248"/>
    </location>
</feature>
<gene>
    <name evidence="8" type="ORF">MELIAE_LOCUS2826</name>
</gene>
<dbReference type="PROSITE" id="PS00028">
    <property type="entry name" value="ZINC_FINGER_C2H2_1"/>
    <property type="match status" value="1"/>
</dbReference>
<organism evidence="8 9">
    <name type="scientific">Brassicogethes aeneus</name>
    <name type="common">Rape pollen beetle</name>
    <name type="synonym">Meligethes aeneus</name>
    <dbReference type="NCBI Taxonomy" id="1431903"/>
    <lineage>
        <taxon>Eukaryota</taxon>
        <taxon>Metazoa</taxon>
        <taxon>Ecdysozoa</taxon>
        <taxon>Arthropoda</taxon>
        <taxon>Hexapoda</taxon>
        <taxon>Insecta</taxon>
        <taxon>Pterygota</taxon>
        <taxon>Neoptera</taxon>
        <taxon>Endopterygota</taxon>
        <taxon>Coleoptera</taxon>
        <taxon>Polyphaga</taxon>
        <taxon>Cucujiformia</taxon>
        <taxon>Nitidulidae</taxon>
        <taxon>Meligethinae</taxon>
        <taxon>Brassicogethes</taxon>
    </lineage>
</organism>
<feature type="domain" description="C2H2-type" evidence="7">
    <location>
        <begin position="190"/>
        <end position="218"/>
    </location>
</feature>
<evidence type="ECO:0000256" key="1">
    <source>
        <dbReference type="ARBA" id="ARBA00022723"/>
    </source>
</evidence>
<dbReference type="Pfam" id="PF13909">
    <property type="entry name" value="zf-H2C2_5"/>
    <property type="match status" value="1"/>
</dbReference>
<protein>
    <recommendedName>
        <fullName evidence="7">C2H2-type domain-containing protein</fullName>
    </recommendedName>
</protein>
<dbReference type="PANTHER" id="PTHR24379">
    <property type="entry name" value="KRAB AND ZINC FINGER DOMAIN-CONTAINING"/>
    <property type="match status" value="1"/>
</dbReference>
<keyword evidence="2" id="KW-0677">Repeat</keyword>
<evidence type="ECO:0000313" key="9">
    <source>
        <dbReference type="Proteomes" id="UP001154078"/>
    </source>
</evidence>